<dbReference type="Pfam" id="PF00795">
    <property type="entry name" value="CN_hydrolase"/>
    <property type="match status" value="1"/>
</dbReference>
<dbReference type="OrthoDB" id="9811121at2"/>
<reference evidence="4 5" key="1">
    <citation type="journal article" date="2015" name="Genome Announc.">
        <title>Expanding the biotechnology potential of lactobacilli through comparative genomics of 213 strains and associated genera.</title>
        <authorList>
            <person name="Sun Z."/>
            <person name="Harris H.M."/>
            <person name="McCann A."/>
            <person name="Guo C."/>
            <person name="Argimon S."/>
            <person name="Zhang W."/>
            <person name="Yang X."/>
            <person name="Jeffery I.B."/>
            <person name="Cooney J.C."/>
            <person name="Kagawa T.F."/>
            <person name="Liu W."/>
            <person name="Song Y."/>
            <person name="Salvetti E."/>
            <person name="Wrobel A."/>
            <person name="Rasinkangas P."/>
            <person name="Parkhill J."/>
            <person name="Rea M.C."/>
            <person name="O'Sullivan O."/>
            <person name="Ritari J."/>
            <person name="Douillard F.P."/>
            <person name="Paul Ross R."/>
            <person name="Yang R."/>
            <person name="Briner A.E."/>
            <person name="Felis G.E."/>
            <person name="de Vos W.M."/>
            <person name="Barrangou R."/>
            <person name="Klaenhammer T.R."/>
            <person name="Caufield P.W."/>
            <person name="Cui Y."/>
            <person name="Zhang H."/>
            <person name="O'Toole P.W."/>
        </authorList>
    </citation>
    <scope>NUCLEOTIDE SEQUENCE [LARGE SCALE GENOMIC DNA]</scope>
    <source>
        <strain evidence="4 5">DSM 18630</strain>
    </source>
</reference>
<dbReference type="PANTHER" id="PTHR43674">
    <property type="entry name" value="NITRILASE C965.09-RELATED"/>
    <property type="match status" value="1"/>
</dbReference>
<dbReference type="PATRIC" id="fig|1423750.3.peg.984"/>
<name>A0A0R1VLA3_9LACO</name>
<dbReference type="InterPro" id="IPR036526">
    <property type="entry name" value="C-N_Hydrolase_sf"/>
</dbReference>
<accession>A0A0R1VLA3</accession>
<dbReference type="RefSeq" id="WP_057871712.1">
    <property type="nucleotide sequence ID" value="NZ_AZGB01000016.1"/>
</dbReference>
<evidence type="ECO:0000259" key="3">
    <source>
        <dbReference type="PROSITE" id="PS50263"/>
    </source>
</evidence>
<dbReference type="Gene3D" id="3.60.110.10">
    <property type="entry name" value="Carbon-nitrogen hydrolase"/>
    <property type="match status" value="1"/>
</dbReference>
<evidence type="ECO:0000256" key="2">
    <source>
        <dbReference type="ARBA" id="ARBA00034122"/>
    </source>
</evidence>
<feature type="domain" description="CN hydrolase" evidence="3">
    <location>
        <begin position="4"/>
        <end position="256"/>
    </location>
</feature>
<dbReference type="GO" id="GO:0050126">
    <property type="term" value="F:N-carbamoylputrescine amidase activity"/>
    <property type="evidence" value="ECO:0007669"/>
    <property type="project" value="InterPro"/>
</dbReference>
<sequence>MRKVKVAATQMNCNWRIDENLSQAQKLVVSAANEGAKIILLQELFETPYFCHQEKYHYFDLAAQLNGNPVIAKFSALARQLKVVLPISFFERCGNIFFNSLVVIDADGKVLDVYRKTHIPTGQDYEEKFYFAPGDTGFKVWTTKYGRIGVGICWDQWFPETTRILTLKGAEIVFFPTAIGSEPVLGYNSEPHWQRTIQGQSAANLVPIVVSNRVGTEVDENKLTFYGSSFSTNQFGEILSQADQKSTSFITAELDLDQVMKDRRNWGVFRDRRPEMYQDLLSLAAINENTSNS</sequence>
<dbReference type="GeneID" id="98318987"/>
<dbReference type="CDD" id="cd07573">
    <property type="entry name" value="CPA"/>
    <property type="match status" value="1"/>
</dbReference>
<dbReference type="PROSITE" id="PS50263">
    <property type="entry name" value="CN_HYDROLASE"/>
    <property type="match status" value="1"/>
</dbReference>
<dbReference type="InterPro" id="IPR017755">
    <property type="entry name" value="N-carbamoylputrescine_amidase"/>
</dbReference>
<dbReference type="SUPFAM" id="SSF56317">
    <property type="entry name" value="Carbon-nitrogen hydrolase"/>
    <property type="match status" value="1"/>
</dbReference>
<proteinExistence type="inferred from homology"/>
<dbReference type="InterPro" id="IPR050345">
    <property type="entry name" value="Aliph_Amidase/BUP"/>
</dbReference>
<comment type="similarity">
    <text evidence="2">Belongs to the carbon-nitrogen hydrolase superfamily.</text>
</comment>
<dbReference type="EMBL" id="AZGB01000016">
    <property type="protein sequence ID" value="KRM06093.1"/>
    <property type="molecule type" value="Genomic_DNA"/>
</dbReference>
<protein>
    <submittedName>
        <fullName evidence="4">N-carbamoylputrescine amidase</fullName>
    </submittedName>
</protein>
<dbReference type="AlphaFoldDB" id="A0A0R1VLA3"/>
<keyword evidence="5" id="KW-1185">Reference proteome</keyword>
<organism evidence="4 5">
    <name type="scientific">Liquorilactobacillus ghanensis DSM 18630</name>
    <dbReference type="NCBI Taxonomy" id="1423750"/>
    <lineage>
        <taxon>Bacteria</taxon>
        <taxon>Bacillati</taxon>
        <taxon>Bacillota</taxon>
        <taxon>Bacilli</taxon>
        <taxon>Lactobacillales</taxon>
        <taxon>Lactobacillaceae</taxon>
        <taxon>Liquorilactobacillus</taxon>
    </lineage>
</organism>
<dbReference type="NCBIfam" id="TIGR03381">
    <property type="entry name" value="agmatine_aguB"/>
    <property type="match status" value="1"/>
</dbReference>
<evidence type="ECO:0000313" key="4">
    <source>
        <dbReference type="EMBL" id="KRM06093.1"/>
    </source>
</evidence>
<gene>
    <name evidence="4" type="ORF">FC89_GL000960</name>
</gene>
<dbReference type="InterPro" id="IPR003010">
    <property type="entry name" value="C-N_Hydrolase"/>
</dbReference>
<keyword evidence="1" id="KW-0378">Hydrolase</keyword>
<dbReference type="STRING" id="1423750.FC89_GL000960"/>
<evidence type="ECO:0000313" key="5">
    <source>
        <dbReference type="Proteomes" id="UP000051451"/>
    </source>
</evidence>
<evidence type="ECO:0000256" key="1">
    <source>
        <dbReference type="ARBA" id="ARBA00022801"/>
    </source>
</evidence>
<comment type="caution">
    <text evidence="4">The sequence shown here is derived from an EMBL/GenBank/DDBJ whole genome shotgun (WGS) entry which is preliminary data.</text>
</comment>
<dbReference type="Proteomes" id="UP000051451">
    <property type="component" value="Unassembled WGS sequence"/>
</dbReference>
<dbReference type="PANTHER" id="PTHR43674:SF2">
    <property type="entry name" value="BETA-UREIDOPROPIONASE"/>
    <property type="match status" value="1"/>
</dbReference>
<dbReference type="GO" id="GO:0033388">
    <property type="term" value="P:putrescine biosynthetic process from arginine"/>
    <property type="evidence" value="ECO:0007669"/>
    <property type="project" value="TreeGrafter"/>
</dbReference>